<evidence type="ECO:0000313" key="8">
    <source>
        <dbReference type="EMBL" id="KYG05965.1"/>
    </source>
</evidence>
<keyword evidence="4" id="KW-0547">Nucleotide-binding</keyword>
<evidence type="ECO:0000256" key="6">
    <source>
        <dbReference type="ARBA" id="ARBA00022840"/>
    </source>
</evidence>
<evidence type="ECO:0000256" key="5">
    <source>
        <dbReference type="ARBA" id="ARBA00022777"/>
    </source>
</evidence>
<feature type="domain" description="Histidine kinase" evidence="7">
    <location>
        <begin position="302"/>
        <end position="513"/>
    </location>
</feature>
<comment type="caution">
    <text evidence="8">The sequence shown here is derived from an EMBL/GenBank/DDBJ whole genome shotgun (WGS) entry which is preliminary data.</text>
</comment>
<evidence type="ECO:0000313" key="9">
    <source>
        <dbReference type="Proteomes" id="UP000075502"/>
    </source>
</evidence>
<dbReference type="AlphaFoldDB" id="A0A150TMR1"/>
<sequence length="517" mass="56292">MAFLDQLKDYLEGIGQARPAFVPDVAAHRRHLLSALEELERRGKPEIDVRWHQSYWAWRLEPFASELGRLLLEGFAKGLPVDEISALINVSLSRALGLYVTAGSAVKDRELDRLRKLAAQAVTGTKEPEFDFARYAREIRAVARAGEHWTLTPIGKLLVDLPARDAVRWLLTVEAVQSRGPKDEWRLSRSSAAELLRSSDGTICEDQHLGAPVASATLRRLSSLEILAYDRYIGGGLTEFEIRPEGRPLLEEVASGADTPLSVLAEALLQDETSAVLGKVRPVVTRIQSDGAAAATTRHARMVVHEVRNALVPVRGALDDLYRDVERSGAGAALASHQDAIDGGIDRIFRFLRDMLNVAALGAEPAEPFDVAPAIEEALAAVAEEFGARMSFPKNGPLPPVVGHRRRFTLAIVNMLRNAAQASSGASAEVRVTAEAAAGGDELLILVDDSGPGVPSEHREAIFRRGFSMRPGGTGEGLALVREVVEQEMHGQARCEESPLGGARFRLRIPVRQRVDQ</sequence>
<evidence type="ECO:0000256" key="3">
    <source>
        <dbReference type="ARBA" id="ARBA00022679"/>
    </source>
</evidence>
<keyword evidence="3" id="KW-0808">Transferase</keyword>
<organism evidence="8 9">
    <name type="scientific">Sorangium cellulosum</name>
    <name type="common">Polyangium cellulosum</name>
    <dbReference type="NCBI Taxonomy" id="56"/>
    <lineage>
        <taxon>Bacteria</taxon>
        <taxon>Pseudomonadati</taxon>
        <taxon>Myxococcota</taxon>
        <taxon>Polyangia</taxon>
        <taxon>Polyangiales</taxon>
        <taxon>Polyangiaceae</taxon>
        <taxon>Sorangium</taxon>
    </lineage>
</organism>
<dbReference type="Pfam" id="PF02518">
    <property type="entry name" value="HATPase_c"/>
    <property type="match status" value="1"/>
</dbReference>
<dbReference type="PRINTS" id="PR00344">
    <property type="entry name" value="BCTRLSENSOR"/>
</dbReference>
<dbReference type="Proteomes" id="UP000075502">
    <property type="component" value="Unassembled WGS sequence"/>
</dbReference>
<evidence type="ECO:0000256" key="1">
    <source>
        <dbReference type="ARBA" id="ARBA00000085"/>
    </source>
</evidence>
<dbReference type="EC" id="2.7.13.3" evidence="2"/>
<dbReference type="PANTHER" id="PTHR44936:SF10">
    <property type="entry name" value="SENSOR PROTEIN RSTB"/>
    <property type="match status" value="1"/>
</dbReference>
<dbReference type="Gene3D" id="3.30.565.10">
    <property type="entry name" value="Histidine kinase-like ATPase, C-terminal domain"/>
    <property type="match status" value="1"/>
</dbReference>
<dbReference type="EMBL" id="JEME01001836">
    <property type="protein sequence ID" value="KYG05965.1"/>
    <property type="molecule type" value="Genomic_DNA"/>
</dbReference>
<evidence type="ECO:0000259" key="7">
    <source>
        <dbReference type="PROSITE" id="PS50109"/>
    </source>
</evidence>
<keyword evidence="6" id="KW-0067">ATP-binding</keyword>
<dbReference type="InterPro" id="IPR004358">
    <property type="entry name" value="Sig_transdc_His_kin-like_C"/>
</dbReference>
<proteinExistence type="predicted"/>
<dbReference type="InterPro" id="IPR036890">
    <property type="entry name" value="HATPase_C_sf"/>
</dbReference>
<dbReference type="SMART" id="SM00387">
    <property type="entry name" value="HATPase_c"/>
    <property type="match status" value="1"/>
</dbReference>
<dbReference type="InterPro" id="IPR003594">
    <property type="entry name" value="HATPase_dom"/>
</dbReference>
<evidence type="ECO:0000256" key="4">
    <source>
        <dbReference type="ARBA" id="ARBA00022741"/>
    </source>
</evidence>
<keyword evidence="5" id="KW-0418">Kinase</keyword>
<dbReference type="GO" id="GO:0005524">
    <property type="term" value="F:ATP binding"/>
    <property type="evidence" value="ECO:0007669"/>
    <property type="project" value="UniProtKB-KW"/>
</dbReference>
<accession>A0A150TMR1</accession>
<name>A0A150TMR1_SORCE</name>
<dbReference type="SUPFAM" id="SSF55874">
    <property type="entry name" value="ATPase domain of HSP90 chaperone/DNA topoisomerase II/histidine kinase"/>
    <property type="match status" value="1"/>
</dbReference>
<evidence type="ECO:0000256" key="2">
    <source>
        <dbReference type="ARBA" id="ARBA00012438"/>
    </source>
</evidence>
<dbReference type="InterPro" id="IPR050980">
    <property type="entry name" value="2C_sensor_his_kinase"/>
</dbReference>
<gene>
    <name evidence="8" type="ORF">BE21_37555</name>
</gene>
<reference evidence="8 9" key="1">
    <citation type="submission" date="2014-02" db="EMBL/GenBank/DDBJ databases">
        <title>The small core and large imbalanced accessory genome model reveals a collaborative survival strategy of Sorangium cellulosum strains in nature.</title>
        <authorList>
            <person name="Han K."/>
            <person name="Peng R."/>
            <person name="Blom J."/>
            <person name="Li Y.-Z."/>
        </authorList>
    </citation>
    <scope>NUCLEOTIDE SEQUENCE [LARGE SCALE GENOMIC DNA]</scope>
    <source>
        <strain evidence="8 9">So0007-03</strain>
    </source>
</reference>
<dbReference type="InterPro" id="IPR005467">
    <property type="entry name" value="His_kinase_dom"/>
</dbReference>
<dbReference type="PROSITE" id="PS50109">
    <property type="entry name" value="HIS_KIN"/>
    <property type="match status" value="1"/>
</dbReference>
<dbReference type="PANTHER" id="PTHR44936">
    <property type="entry name" value="SENSOR PROTEIN CREC"/>
    <property type="match status" value="1"/>
</dbReference>
<comment type="catalytic activity">
    <reaction evidence="1">
        <text>ATP + protein L-histidine = ADP + protein N-phospho-L-histidine.</text>
        <dbReference type="EC" id="2.7.13.3"/>
    </reaction>
</comment>
<protein>
    <recommendedName>
        <fullName evidence="2">histidine kinase</fullName>
        <ecNumber evidence="2">2.7.13.3</ecNumber>
    </recommendedName>
</protein>
<dbReference type="GO" id="GO:0004673">
    <property type="term" value="F:protein histidine kinase activity"/>
    <property type="evidence" value="ECO:0007669"/>
    <property type="project" value="UniProtKB-EC"/>
</dbReference>